<dbReference type="GO" id="GO:0003729">
    <property type="term" value="F:mRNA binding"/>
    <property type="evidence" value="ECO:0007669"/>
    <property type="project" value="TreeGrafter"/>
</dbReference>
<feature type="region of interest" description="Disordered" evidence="1">
    <location>
        <begin position="51"/>
        <end position="78"/>
    </location>
</feature>
<comment type="caution">
    <text evidence="3">The sequence shown here is derived from an EMBL/GenBank/DDBJ whole genome shotgun (WGS) entry which is preliminary data.</text>
</comment>
<dbReference type="PANTHER" id="PTHR23092">
    <property type="entry name" value="POLY(A) RNA POLYMERASE"/>
    <property type="match status" value="1"/>
</dbReference>
<organism evidence="3 4">
    <name type="scientific">Meristemomyces frigidus</name>
    <dbReference type="NCBI Taxonomy" id="1508187"/>
    <lineage>
        <taxon>Eukaryota</taxon>
        <taxon>Fungi</taxon>
        <taxon>Dikarya</taxon>
        <taxon>Ascomycota</taxon>
        <taxon>Pezizomycotina</taxon>
        <taxon>Dothideomycetes</taxon>
        <taxon>Dothideomycetidae</taxon>
        <taxon>Mycosphaerellales</taxon>
        <taxon>Teratosphaeriaceae</taxon>
        <taxon>Meristemomyces</taxon>
    </lineage>
</organism>
<reference evidence="3" key="1">
    <citation type="submission" date="2023-08" db="EMBL/GenBank/DDBJ databases">
        <title>Black Yeasts Isolated from many extreme environments.</title>
        <authorList>
            <person name="Coleine C."/>
            <person name="Stajich J.E."/>
            <person name="Selbmann L."/>
        </authorList>
    </citation>
    <scope>NUCLEOTIDE SEQUENCE</scope>
    <source>
        <strain evidence="3">CCFEE 5401</strain>
    </source>
</reference>
<feature type="region of interest" description="Disordered" evidence="1">
    <location>
        <begin position="99"/>
        <end position="137"/>
    </location>
</feature>
<evidence type="ECO:0000313" key="3">
    <source>
        <dbReference type="EMBL" id="KAK5114505.1"/>
    </source>
</evidence>
<dbReference type="Pfam" id="PF22600">
    <property type="entry name" value="MTPAP-like_central"/>
    <property type="match status" value="1"/>
</dbReference>
<feature type="compositionally biased region" description="Polar residues" evidence="1">
    <location>
        <begin position="99"/>
        <end position="119"/>
    </location>
</feature>
<dbReference type="GO" id="GO:1990817">
    <property type="term" value="F:poly(A) RNA polymerase activity"/>
    <property type="evidence" value="ECO:0007669"/>
    <property type="project" value="InterPro"/>
</dbReference>
<dbReference type="GO" id="GO:0010605">
    <property type="term" value="P:negative regulation of macromolecule metabolic process"/>
    <property type="evidence" value="ECO:0007669"/>
    <property type="project" value="UniProtKB-ARBA"/>
</dbReference>
<dbReference type="GO" id="GO:0031499">
    <property type="term" value="C:TRAMP complex"/>
    <property type="evidence" value="ECO:0007669"/>
    <property type="project" value="TreeGrafter"/>
</dbReference>
<feature type="domain" description="Poly(A) RNA polymerase mitochondrial-like central palm" evidence="2">
    <location>
        <begin position="289"/>
        <end position="415"/>
    </location>
</feature>
<dbReference type="Gene3D" id="3.30.460.10">
    <property type="entry name" value="Beta Polymerase, domain 2"/>
    <property type="match status" value="1"/>
</dbReference>
<dbReference type="EMBL" id="JAVRRL010000017">
    <property type="protein sequence ID" value="KAK5114505.1"/>
    <property type="molecule type" value="Genomic_DNA"/>
</dbReference>
<accession>A0AAN7YQ81</accession>
<dbReference type="SUPFAM" id="SSF81301">
    <property type="entry name" value="Nucleotidyltransferase"/>
    <property type="match status" value="1"/>
</dbReference>
<name>A0AAN7YQ81_9PEZI</name>
<dbReference type="InterPro" id="IPR045862">
    <property type="entry name" value="Trf4-like"/>
</dbReference>
<dbReference type="SUPFAM" id="SSF81631">
    <property type="entry name" value="PAP/OAS1 substrate-binding domain"/>
    <property type="match status" value="1"/>
</dbReference>
<dbReference type="PANTHER" id="PTHR23092:SF15">
    <property type="entry name" value="INACTIVE NON-CANONICAL POLY(A) RNA POLYMERASE PROTEIN TRF4-2-RELATED"/>
    <property type="match status" value="1"/>
</dbReference>
<dbReference type="InterPro" id="IPR043519">
    <property type="entry name" value="NT_sf"/>
</dbReference>
<evidence type="ECO:0000313" key="4">
    <source>
        <dbReference type="Proteomes" id="UP001310890"/>
    </source>
</evidence>
<dbReference type="InterPro" id="IPR054708">
    <property type="entry name" value="MTPAP-like_central"/>
</dbReference>
<evidence type="ECO:0000259" key="2">
    <source>
        <dbReference type="Pfam" id="PF22600"/>
    </source>
</evidence>
<dbReference type="GO" id="GO:0031123">
    <property type="term" value="P:RNA 3'-end processing"/>
    <property type="evidence" value="ECO:0007669"/>
    <property type="project" value="TreeGrafter"/>
</dbReference>
<gene>
    <name evidence="3" type="ORF">LTR62_002440</name>
</gene>
<feature type="compositionally biased region" description="Low complexity" evidence="1">
    <location>
        <begin position="54"/>
        <end position="65"/>
    </location>
</feature>
<protein>
    <recommendedName>
        <fullName evidence="2">Poly(A) RNA polymerase mitochondrial-like central palm domain-containing protein</fullName>
    </recommendedName>
</protein>
<evidence type="ECO:0000256" key="1">
    <source>
        <dbReference type="SAM" id="MobiDB-lite"/>
    </source>
</evidence>
<dbReference type="Gene3D" id="1.10.1410.10">
    <property type="match status" value="1"/>
</dbReference>
<sequence>MQSSHLLSIPSCRARNAFNASRALLFAFSTLSRQSSEAAGSFASYETLHDQLNTSTTKPTKPIKSTRPDQPAKPAKANPIRTQLPAILDLRTRQASIERSFQSRQPLPSSDVQPRTVSRNGNVDGNGNEGVDEPSVQDVVRWRKTKTPARPNHVPVPDEATADRIDATKIATQSDHVPVIDEATEKHIAARRVLSRRLRKEQREVDEAALKAPDGWKYVMHWIARTVVAIGKDKEFAWNDVKAVDNVRGILNYDGVNISPKPSIAETQVAAPWIVALKERSTMQPMEVLDEEIRRFAAWAQPSPAELAARQAVVDSTIQFIKKKLSKKGKSVASEVFGSEKTGLALPTSDIDIRIFEHSKHKGSLRKNYSHLATPMRHLHEAMIKSDDYICTVFRFSNFPIINAQHRATGIDIQIVSSPSTANQQAITQKYLAELPHLRDLFYITRTMLGMRDLVEVFNGGIGSYGLFIMLVAALKRPTSSPSTSAGHQLIQFLLFYGRHHNYREHGLFLNEEGVTRTFDKIERDSLGDGEQKSIIDAAQERGDNVLAGQEAIRVARPLQPYLLCLQDPADPRNDLGRKSNGIKFLRRTCEAVRLEMRSELERIGRGEMSGQSLLEGVVGRAHEVSAWQRSRIEEFGRGVIERRRDREEAKPGEAVLGPDEAVAVQADGHEGKGGSVVHGE</sequence>
<dbReference type="GO" id="GO:0005730">
    <property type="term" value="C:nucleolus"/>
    <property type="evidence" value="ECO:0007669"/>
    <property type="project" value="TreeGrafter"/>
</dbReference>
<dbReference type="AlphaFoldDB" id="A0AAN7YQ81"/>
<dbReference type="GO" id="GO:0043634">
    <property type="term" value="P:polyadenylation-dependent ncRNA catabolic process"/>
    <property type="evidence" value="ECO:0007669"/>
    <property type="project" value="TreeGrafter"/>
</dbReference>
<dbReference type="Proteomes" id="UP001310890">
    <property type="component" value="Unassembled WGS sequence"/>
</dbReference>
<proteinExistence type="predicted"/>